<dbReference type="EMBL" id="LJQD01000009">
    <property type="protein sequence ID" value="KPX00506.1"/>
    <property type="molecule type" value="Genomic_DNA"/>
</dbReference>
<name>A0A0P9N824_PSESX</name>
<gene>
    <name evidence="1" type="ORF">ALO79_100902</name>
</gene>
<evidence type="ECO:0000313" key="2">
    <source>
        <dbReference type="Proteomes" id="UP000050381"/>
    </source>
</evidence>
<dbReference type="AlphaFoldDB" id="A0A0P9N824"/>
<comment type="caution">
    <text evidence="1">The sequence shown here is derived from an EMBL/GenBank/DDBJ whole genome shotgun (WGS) entry which is preliminary data.</text>
</comment>
<reference evidence="1 2" key="1">
    <citation type="submission" date="2015-09" db="EMBL/GenBank/DDBJ databases">
        <title>Genome announcement of multiple Pseudomonas syringae strains.</title>
        <authorList>
            <person name="Thakur S."/>
            <person name="Wang P.W."/>
            <person name="Gong Y."/>
            <person name="Weir B.S."/>
            <person name="Guttman D.S."/>
        </authorList>
    </citation>
    <scope>NUCLEOTIDE SEQUENCE [LARGE SCALE GENOMIC DNA]</scope>
    <source>
        <strain evidence="1 2">ICMP9419</strain>
    </source>
</reference>
<protein>
    <submittedName>
        <fullName evidence="1">Uncharacterized protein</fullName>
    </submittedName>
</protein>
<accession>A0A0P9N824</accession>
<evidence type="ECO:0000313" key="1">
    <source>
        <dbReference type="EMBL" id="KPX00506.1"/>
    </source>
</evidence>
<organism evidence="1 2">
    <name type="scientific">Pseudomonas syringae pv. castaneae</name>
    <dbReference type="NCBI Taxonomy" id="264450"/>
    <lineage>
        <taxon>Bacteria</taxon>
        <taxon>Pseudomonadati</taxon>
        <taxon>Pseudomonadota</taxon>
        <taxon>Gammaproteobacteria</taxon>
        <taxon>Pseudomonadales</taxon>
        <taxon>Pseudomonadaceae</taxon>
        <taxon>Pseudomonas</taxon>
        <taxon>Pseudomonas syringae</taxon>
    </lineage>
</organism>
<dbReference type="Proteomes" id="UP000050381">
    <property type="component" value="Unassembled WGS sequence"/>
</dbReference>
<proteinExistence type="predicted"/>
<dbReference type="PATRIC" id="fig|264450.4.peg.3987"/>
<sequence>MKMWMSALKLGAPVTKAPYFFPQSFPYPAKTMPCGASDQCAHIW</sequence>